<evidence type="ECO:0000256" key="3">
    <source>
        <dbReference type="ARBA" id="ARBA00022737"/>
    </source>
</evidence>
<feature type="signal peptide" evidence="6">
    <location>
        <begin position="1"/>
        <end position="26"/>
    </location>
</feature>
<feature type="chain" id="PRO_5008386444" description="Osmotically-inducible protein Y" evidence="6">
    <location>
        <begin position="27"/>
        <end position="280"/>
    </location>
</feature>
<reference evidence="8 9" key="2">
    <citation type="journal article" date="2018" name="Int. J. Syst. Evol. Microbiol.">
        <title>Marinobacterium aestuarii sp. nov., a benzene-degrading marine bacterium isolated from estuary sediment.</title>
        <authorList>
            <person name="Bae S.S."/>
            <person name="Jung J."/>
            <person name="Chung D."/>
            <person name="Baek K."/>
        </authorList>
    </citation>
    <scope>NUCLEOTIDE SEQUENCE [LARGE SCALE GENOMIC DNA]</scope>
    <source>
        <strain evidence="8 9">ST58-10</strain>
    </source>
</reference>
<dbReference type="PROSITE" id="PS50914">
    <property type="entry name" value="BON"/>
    <property type="match status" value="3"/>
</dbReference>
<feature type="domain" description="BON" evidence="7">
    <location>
        <begin position="212"/>
        <end position="280"/>
    </location>
</feature>
<keyword evidence="9" id="KW-1185">Reference proteome</keyword>
<reference evidence="9" key="1">
    <citation type="submission" date="2016-05" db="EMBL/GenBank/DDBJ databases">
        <authorList>
            <person name="Baek K."/>
            <person name="Yang S.-J."/>
        </authorList>
    </citation>
    <scope>NUCLEOTIDE SEQUENCE [LARGE SCALE GENOMIC DNA]</scope>
    <source>
        <strain evidence="9">ST58-10</strain>
    </source>
</reference>
<keyword evidence="4" id="KW-0574">Periplasm</keyword>
<dbReference type="InterPro" id="IPR007055">
    <property type="entry name" value="BON_dom"/>
</dbReference>
<feature type="domain" description="BON" evidence="7">
    <location>
        <begin position="123"/>
        <end position="191"/>
    </location>
</feature>
<evidence type="ECO:0000256" key="2">
    <source>
        <dbReference type="ARBA" id="ARBA00022729"/>
    </source>
</evidence>
<accession>A0A1A9ETW1</accession>
<evidence type="ECO:0000259" key="7">
    <source>
        <dbReference type="PROSITE" id="PS50914"/>
    </source>
</evidence>
<dbReference type="OrthoDB" id="8910395at2"/>
<keyword evidence="2 6" id="KW-0732">Signal</keyword>
<evidence type="ECO:0000313" key="8">
    <source>
        <dbReference type="EMBL" id="ANG61574.1"/>
    </source>
</evidence>
<evidence type="ECO:0000256" key="5">
    <source>
        <dbReference type="ARBA" id="ARBA00070588"/>
    </source>
</evidence>
<sequence length="280" mass="29652">MKRFPIKSIVAACAIALASAPLLATAAGDPPSDLWAKASLTTTYTLNRHLNPFDIEAEVNDGVATLRGTVESAVERDLAEELARGIDGITEVNNELMIDADVPAMHASQAGEGTERSFTRKVEDANLTAKVKSQLLWNRTTSGLAINVDTRNSKVMLSGNVDSQAEAELAEQIALNTHEVSSVDNQLTVGGEEATLTGKAEAKSKEVAKQVSDGWITAKVKSALLYNRNVDGSDIDVDTKEGVVSLHGQVDSEFERELAISVSSSVKGVKSVTAELTTGS</sequence>
<dbReference type="Proteomes" id="UP000078070">
    <property type="component" value="Chromosome"/>
</dbReference>
<dbReference type="SMART" id="SM00749">
    <property type="entry name" value="BON"/>
    <property type="match status" value="3"/>
</dbReference>
<evidence type="ECO:0000313" key="9">
    <source>
        <dbReference type="Proteomes" id="UP000078070"/>
    </source>
</evidence>
<dbReference type="Pfam" id="PF04972">
    <property type="entry name" value="BON"/>
    <property type="match status" value="3"/>
</dbReference>
<dbReference type="KEGG" id="mars:A8C75_03170"/>
<dbReference type="GO" id="GO:0042597">
    <property type="term" value="C:periplasmic space"/>
    <property type="evidence" value="ECO:0007669"/>
    <property type="project" value="UniProtKB-SubCell"/>
</dbReference>
<comment type="subcellular location">
    <subcellularLocation>
        <location evidence="1">Periplasm</location>
    </subcellularLocation>
</comment>
<dbReference type="PANTHER" id="PTHR34606:SF15">
    <property type="entry name" value="BON DOMAIN-CONTAINING PROTEIN"/>
    <property type="match status" value="1"/>
</dbReference>
<dbReference type="Gene3D" id="3.30.1340.30">
    <property type="match status" value="3"/>
</dbReference>
<gene>
    <name evidence="8" type="ORF">A8C75_03170</name>
</gene>
<dbReference type="STRING" id="1821621.A8C75_03170"/>
<dbReference type="InterPro" id="IPR014004">
    <property type="entry name" value="Transpt-assoc_nodulatn_dom_bac"/>
</dbReference>
<dbReference type="AlphaFoldDB" id="A0A1A9ETW1"/>
<dbReference type="InterPro" id="IPR051686">
    <property type="entry name" value="Lipoprotein_DolP"/>
</dbReference>
<dbReference type="PANTHER" id="PTHR34606">
    <property type="entry name" value="BON DOMAIN-CONTAINING PROTEIN"/>
    <property type="match status" value="1"/>
</dbReference>
<protein>
    <recommendedName>
        <fullName evidence="5">Osmotically-inducible protein Y</fullName>
    </recommendedName>
</protein>
<name>A0A1A9ETW1_9GAMM</name>
<organism evidence="8 9">
    <name type="scientific">Marinobacterium aestuarii</name>
    <dbReference type="NCBI Taxonomy" id="1821621"/>
    <lineage>
        <taxon>Bacteria</taxon>
        <taxon>Pseudomonadati</taxon>
        <taxon>Pseudomonadota</taxon>
        <taxon>Gammaproteobacteria</taxon>
        <taxon>Oceanospirillales</taxon>
        <taxon>Oceanospirillaceae</taxon>
        <taxon>Marinobacterium</taxon>
    </lineage>
</organism>
<evidence type="ECO:0000256" key="4">
    <source>
        <dbReference type="ARBA" id="ARBA00022764"/>
    </source>
</evidence>
<evidence type="ECO:0000256" key="1">
    <source>
        <dbReference type="ARBA" id="ARBA00004418"/>
    </source>
</evidence>
<feature type="domain" description="BON" evidence="7">
    <location>
        <begin position="32"/>
        <end position="100"/>
    </location>
</feature>
<evidence type="ECO:0000256" key="6">
    <source>
        <dbReference type="SAM" id="SignalP"/>
    </source>
</evidence>
<proteinExistence type="predicted"/>
<keyword evidence="3" id="KW-0677">Repeat</keyword>
<dbReference type="FunFam" id="3.30.1340.30:FF:000001">
    <property type="entry name" value="Molecular chaperone OsmY"/>
    <property type="match status" value="1"/>
</dbReference>
<dbReference type="RefSeq" id="WP_067378016.1">
    <property type="nucleotide sequence ID" value="NZ_CP015839.1"/>
</dbReference>
<dbReference type="EMBL" id="CP015839">
    <property type="protein sequence ID" value="ANG61574.1"/>
    <property type="molecule type" value="Genomic_DNA"/>
</dbReference>